<dbReference type="AlphaFoldDB" id="A0A0F3M6Q2"/>
<dbReference type="PROSITE" id="PS50088">
    <property type="entry name" value="ANK_REPEAT"/>
    <property type="match status" value="3"/>
</dbReference>
<proteinExistence type="predicted"/>
<accession>A0A0F3M6Q2</accession>
<sequence length="242" mass="27083">MNRLNRLDELNQLARNNELTEINLQEFTEEINSSCDKSFHALHWSITHGNSNIVKLLINKGVSPNIQVGAIHALSWAVITDKLEIAEILIDSGADVNQQDCYETTPLHLAIRNPDIVKLLIGKGANLNIQDNEKKTAYDLAVESNHIDAANIIRKELTQSVIKTYEDRIILANELPSVASNLKESKLFGLNTYALEEILKHLNFNDLQSLIEVCTVKLYTESNYNTDMLAMGGKLSIDDNNA</sequence>
<dbReference type="RefSeq" id="WP_047220916.1">
    <property type="nucleotide sequence ID" value="NZ_LS398551.1"/>
</dbReference>
<dbReference type="Pfam" id="PF00023">
    <property type="entry name" value="Ank"/>
    <property type="match status" value="1"/>
</dbReference>
<dbReference type="Gene3D" id="1.25.40.20">
    <property type="entry name" value="Ankyrin repeat-containing domain"/>
    <property type="match status" value="1"/>
</dbReference>
<organism evidence="2 4">
    <name type="scientific">Orientia tsutsugamushi str. Gilliam</name>
    <dbReference type="NCBI Taxonomy" id="1359184"/>
    <lineage>
        <taxon>Bacteria</taxon>
        <taxon>Pseudomonadati</taxon>
        <taxon>Pseudomonadota</taxon>
        <taxon>Alphaproteobacteria</taxon>
        <taxon>Rickettsiales</taxon>
        <taxon>Rickettsiaceae</taxon>
        <taxon>Rickettsieae</taxon>
        <taxon>Orientia</taxon>
    </lineage>
</organism>
<evidence type="ECO:0000313" key="3">
    <source>
        <dbReference type="EMBL" id="SPR07576.1"/>
    </source>
</evidence>
<dbReference type="PANTHER" id="PTHR24118:SF99">
    <property type="entry name" value="POTE ANKYRIN DOMAIN FAMILY MEMBER 3C-RELATED"/>
    <property type="match status" value="1"/>
</dbReference>
<dbReference type="PANTHER" id="PTHR24118">
    <property type="entry name" value="POTE ANKYRIN DOMAIN"/>
    <property type="match status" value="1"/>
</dbReference>
<dbReference type="Proteomes" id="UP000244959">
    <property type="component" value="Chromosome I"/>
</dbReference>
<dbReference type="SMART" id="SM00248">
    <property type="entry name" value="ANK"/>
    <property type="match status" value="4"/>
</dbReference>
<reference evidence="2 4" key="1">
    <citation type="submission" date="2015-02" db="EMBL/GenBank/DDBJ databases">
        <title>Genome Sequencing of Rickettsiales.</title>
        <authorList>
            <person name="Daugherty S.C."/>
            <person name="Su Q."/>
            <person name="Abolude K."/>
            <person name="Beier-Sexton M."/>
            <person name="Carlyon J.A."/>
            <person name="Carter R."/>
            <person name="Day N.P."/>
            <person name="Dumler S.J."/>
            <person name="Dyachenko V."/>
            <person name="Godinez A."/>
            <person name="Kurtti T.J."/>
            <person name="Lichay M."/>
            <person name="Mullins K.E."/>
            <person name="Ott S."/>
            <person name="Pappas-Brown V."/>
            <person name="Paris D.H."/>
            <person name="Patel P."/>
            <person name="Richards A.L."/>
            <person name="Sadzewicz L."/>
            <person name="Sears K."/>
            <person name="Seidman D."/>
            <person name="Sengamalay N."/>
            <person name="Stenos J."/>
            <person name="Tallon L.J."/>
            <person name="Vincent G."/>
            <person name="Fraser C.M."/>
            <person name="Munderloh U."/>
            <person name="Dunning-Hotopp J.C."/>
        </authorList>
    </citation>
    <scope>NUCLEOTIDE SEQUENCE [LARGE SCALE GENOMIC DNA]</scope>
    <source>
        <strain evidence="2 4">Gilliam</strain>
    </source>
</reference>
<dbReference type="InterPro" id="IPR002110">
    <property type="entry name" value="Ankyrin_rpt"/>
</dbReference>
<keyword evidence="1" id="KW-0040">ANK repeat</keyword>
<feature type="repeat" description="ANK" evidence="1">
    <location>
        <begin position="37"/>
        <end position="69"/>
    </location>
</feature>
<evidence type="ECO:0000313" key="2">
    <source>
        <dbReference type="EMBL" id="KJV51435.1"/>
    </source>
</evidence>
<feature type="repeat" description="ANK" evidence="1">
    <location>
        <begin position="102"/>
        <end position="132"/>
    </location>
</feature>
<dbReference type="PATRIC" id="fig|1359184.3.peg.2081"/>
<evidence type="ECO:0000313" key="4">
    <source>
        <dbReference type="Proteomes" id="UP000033769"/>
    </source>
</evidence>
<dbReference type="EMBL" id="LS398551">
    <property type="protein sequence ID" value="SPR07576.1"/>
    <property type="molecule type" value="Genomic_DNA"/>
</dbReference>
<protein>
    <submittedName>
        <fullName evidence="2">Ankyrin repeat family protein</fullName>
    </submittedName>
    <submittedName>
        <fullName evidence="3">Ankyrin repeat-containing protein 17</fullName>
    </submittedName>
</protein>
<reference evidence="5" key="3">
    <citation type="submission" date="2018-03" db="EMBL/GenBank/DDBJ databases">
        <authorList>
            <person name="Batty M. E."/>
            <person name="Batty M E."/>
        </authorList>
    </citation>
    <scope>NUCLEOTIDE SEQUENCE [LARGE SCALE GENOMIC DNA]</scope>
    <source>
        <strain evidence="5">Gilliam</strain>
    </source>
</reference>
<evidence type="ECO:0000256" key="1">
    <source>
        <dbReference type="PROSITE-ProRule" id="PRU00023"/>
    </source>
</evidence>
<dbReference type="Proteomes" id="UP000033769">
    <property type="component" value="Unassembled WGS sequence"/>
</dbReference>
<gene>
    <name evidence="3" type="primary">ank17</name>
    <name evidence="3" type="ORF">GILLIAM_01495</name>
    <name evidence="2" type="ORF">OTSGILL_2278</name>
</gene>
<dbReference type="InterPro" id="IPR036770">
    <property type="entry name" value="Ankyrin_rpt-contain_sf"/>
</dbReference>
<dbReference type="SUPFAM" id="SSF48403">
    <property type="entry name" value="Ankyrin repeat"/>
    <property type="match status" value="1"/>
</dbReference>
<feature type="repeat" description="ANK" evidence="1">
    <location>
        <begin position="69"/>
        <end position="101"/>
    </location>
</feature>
<evidence type="ECO:0000313" key="5">
    <source>
        <dbReference type="Proteomes" id="UP000244959"/>
    </source>
</evidence>
<dbReference type="Pfam" id="PF12796">
    <property type="entry name" value="Ank_2"/>
    <property type="match status" value="1"/>
</dbReference>
<dbReference type="PROSITE" id="PS50297">
    <property type="entry name" value="ANK_REP_REGION"/>
    <property type="match status" value="1"/>
</dbReference>
<dbReference type="EMBL" id="LANO01000046">
    <property type="protein sequence ID" value="KJV51435.1"/>
    <property type="molecule type" value="Genomic_DNA"/>
</dbReference>
<name>A0A0F3M6Q2_ORITS</name>
<keyword evidence="5" id="KW-1185">Reference proteome</keyword>
<reference evidence="3" key="2">
    <citation type="submission" date="2018-03" db="EMBL/GenBank/DDBJ databases">
        <authorList>
            <person name="Keele B.F."/>
        </authorList>
    </citation>
    <scope>NUCLEOTIDE SEQUENCE [LARGE SCALE GENOMIC DNA]</scope>
    <source>
        <strain evidence="3">Gilliam</strain>
    </source>
</reference>